<proteinExistence type="predicted"/>
<gene>
    <name evidence="1" type="ORF">RchiOBHm_Chr7g0193231</name>
</gene>
<protein>
    <submittedName>
        <fullName evidence="1">Uncharacterized protein</fullName>
    </submittedName>
</protein>
<dbReference type="Proteomes" id="UP000238479">
    <property type="component" value="Chromosome 7"/>
</dbReference>
<evidence type="ECO:0000313" key="2">
    <source>
        <dbReference type="Proteomes" id="UP000238479"/>
    </source>
</evidence>
<sequence>MILKLFSIWATFNKLELLIRMLRIADDSSLSCLCQLSLPYPHLY</sequence>
<name>A0A2P6P5R8_ROSCH</name>
<dbReference type="AlphaFoldDB" id="A0A2P6P5R8"/>
<organism evidence="1 2">
    <name type="scientific">Rosa chinensis</name>
    <name type="common">China rose</name>
    <dbReference type="NCBI Taxonomy" id="74649"/>
    <lineage>
        <taxon>Eukaryota</taxon>
        <taxon>Viridiplantae</taxon>
        <taxon>Streptophyta</taxon>
        <taxon>Embryophyta</taxon>
        <taxon>Tracheophyta</taxon>
        <taxon>Spermatophyta</taxon>
        <taxon>Magnoliopsida</taxon>
        <taxon>eudicotyledons</taxon>
        <taxon>Gunneridae</taxon>
        <taxon>Pentapetalae</taxon>
        <taxon>rosids</taxon>
        <taxon>fabids</taxon>
        <taxon>Rosales</taxon>
        <taxon>Rosaceae</taxon>
        <taxon>Rosoideae</taxon>
        <taxon>Rosoideae incertae sedis</taxon>
        <taxon>Rosa</taxon>
    </lineage>
</organism>
<accession>A0A2P6P5R8</accession>
<dbReference type="Gramene" id="PRQ17278">
    <property type="protein sequence ID" value="PRQ17278"/>
    <property type="gene ID" value="RchiOBHm_Chr7g0193231"/>
</dbReference>
<reference evidence="1 2" key="1">
    <citation type="journal article" date="2018" name="Nat. Genet.">
        <title>The Rosa genome provides new insights in the design of modern roses.</title>
        <authorList>
            <person name="Bendahmane M."/>
        </authorList>
    </citation>
    <scope>NUCLEOTIDE SEQUENCE [LARGE SCALE GENOMIC DNA]</scope>
    <source>
        <strain evidence="2">cv. Old Blush</strain>
    </source>
</reference>
<evidence type="ECO:0000313" key="1">
    <source>
        <dbReference type="EMBL" id="PRQ17278.1"/>
    </source>
</evidence>
<keyword evidence="2" id="KW-1185">Reference proteome</keyword>
<comment type="caution">
    <text evidence="1">The sequence shown here is derived from an EMBL/GenBank/DDBJ whole genome shotgun (WGS) entry which is preliminary data.</text>
</comment>
<dbReference type="EMBL" id="PDCK01000045">
    <property type="protein sequence ID" value="PRQ17278.1"/>
    <property type="molecule type" value="Genomic_DNA"/>
</dbReference>